<dbReference type="GO" id="GO:0005680">
    <property type="term" value="C:anaphase-promoting complex"/>
    <property type="evidence" value="ECO:0007669"/>
    <property type="project" value="EnsemblPlants"/>
</dbReference>
<proteinExistence type="predicted"/>
<evidence type="ECO:0000313" key="2">
    <source>
        <dbReference type="EMBL" id="CDP10486.1"/>
    </source>
</evidence>
<name>A0A068UPX4_COFCA</name>
<dbReference type="PhylomeDB" id="A0A068UPX4"/>
<accession>A0A068UPX4</accession>
<dbReference type="Pfam" id="PF01928">
    <property type="entry name" value="CYTH"/>
    <property type="match status" value="1"/>
</dbReference>
<dbReference type="GO" id="GO:0050355">
    <property type="term" value="F:inorganic triphosphate phosphatase activity"/>
    <property type="evidence" value="ECO:0007669"/>
    <property type="project" value="EnsemblPlants"/>
</dbReference>
<dbReference type="Gene3D" id="2.40.320.10">
    <property type="entry name" value="Hypothetical Protein Pfu-838710-001"/>
    <property type="match status" value="1"/>
</dbReference>
<dbReference type="STRING" id="49390.A0A068UPX4"/>
<feature type="domain" description="CYTH" evidence="1">
    <location>
        <begin position="44"/>
        <end position="181"/>
    </location>
</feature>
<dbReference type="PANTHER" id="PTHR34948">
    <property type="entry name" value="OS08G0299200 PROTEIN"/>
    <property type="match status" value="1"/>
</dbReference>
<dbReference type="InParanoid" id="A0A068UPX4"/>
<dbReference type="InterPro" id="IPR023577">
    <property type="entry name" value="CYTH_domain"/>
</dbReference>
<dbReference type="GO" id="GO:0048364">
    <property type="term" value="P:root development"/>
    <property type="evidence" value="ECO:0007669"/>
    <property type="project" value="EnsemblPlants"/>
</dbReference>
<dbReference type="InterPro" id="IPR033469">
    <property type="entry name" value="CYTH-like_dom_sf"/>
</dbReference>
<evidence type="ECO:0000313" key="3">
    <source>
        <dbReference type="Proteomes" id="UP000295252"/>
    </source>
</evidence>
<dbReference type="EMBL" id="HG739129">
    <property type="protein sequence ID" value="CDP10486.1"/>
    <property type="molecule type" value="Genomic_DNA"/>
</dbReference>
<dbReference type="PANTHER" id="PTHR34948:SF2">
    <property type="entry name" value="TRIPHOSPHATE TUNNEL METALLOENZYME 3"/>
    <property type="match status" value="1"/>
</dbReference>
<evidence type="ECO:0000259" key="1">
    <source>
        <dbReference type="Pfam" id="PF01928"/>
    </source>
</evidence>
<reference evidence="3" key="1">
    <citation type="journal article" date="2014" name="Science">
        <title>The coffee genome provides insight into the convergent evolution of caffeine biosynthesis.</title>
        <authorList>
            <person name="Denoeud F."/>
            <person name="Carretero-Paulet L."/>
            <person name="Dereeper A."/>
            <person name="Droc G."/>
            <person name="Guyot R."/>
            <person name="Pietrella M."/>
            <person name="Zheng C."/>
            <person name="Alberti A."/>
            <person name="Anthony F."/>
            <person name="Aprea G."/>
            <person name="Aury J.M."/>
            <person name="Bento P."/>
            <person name="Bernard M."/>
            <person name="Bocs S."/>
            <person name="Campa C."/>
            <person name="Cenci A."/>
            <person name="Combes M.C."/>
            <person name="Crouzillat D."/>
            <person name="Da Silva C."/>
            <person name="Daddiego L."/>
            <person name="De Bellis F."/>
            <person name="Dussert S."/>
            <person name="Garsmeur O."/>
            <person name="Gayraud T."/>
            <person name="Guignon V."/>
            <person name="Jahn K."/>
            <person name="Jamilloux V."/>
            <person name="Joet T."/>
            <person name="Labadie K."/>
            <person name="Lan T."/>
            <person name="Leclercq J."/>
            <person name="Lepelley M."/>
            <person name="Leroy T."/>
            <person name="Li L.T."/>
            <person name="Librado P."/>
            <person name="Lopez L."/>
            <person name="Munoz A."/>
            <person name="Noel B."/>
            <person name="Pallavicini A."/>
            <person name="Perrotta G."/>
            <person name="Poncet V."/>
            <person name="Pot D."/>
            <person name="Priyono X."/>
            <person name="Rigoreau M."/>
            <person name="Rouard M."/>
            <person name="Rozas J."/>
            <person name="Tranchant-Dubreuil C."/>
            <person name="VanBuren R."/>
            <person name="Zhang Q."/>
            <person name="Andrade A.C."/>
            <person name="Argout X."/>
            <person name="Bertrand B."/>
            <person name="de Kochko A."/>
            <person name="Graziosi G."/>
            <person name="Henry R.J."/>
            <person name="Jayarama X."/>
            <person name="Ming R."/>
            <person name="Nagai C."/>
            <person name="Rounsley S."/>
            <person name="Sankoff D."/>
            <person name="Giuliano G."/>
            <person name="Albert V.A."/>
            <person name="Wincker P."/>
            <person name="Lashermes P."/>
        </authorList>
    </citation>
    <scope>NUCLEOTIDE SEQUENCE [LARGE SCALE GENOMIC DNA]</scope>
    <source>
        <strain evidence="3">cv. DH200-94</strain>
    </source>
</reference>
<dbReference type="AlphaFoldDB" id="A0A068UPX4"/>
<dbReference type="CDD" id="cd07374">
    <property type="entry name" value="CYTH-like_Pase"/>
    <property type="match status" value="1"/>
</dbReference>
<dbReference type="GO" id="GO:0005737">
    <property type="term" value="C:cytoplasm"/>
    <property type="evidence" value="ECO:0007669"/>
    <property type="project" value="EnsemblPlants"/>
</dbReference>
<dbReference type="Gramene" id="CDP10486">
    <property type="protein sequence ID" value="CDP10486"/>
    <property type="gene ID" value="GSCOC_T00031230001"/>
</dbReference>
<dbReference type="Proteomes" id="UP000295252">
    <property type="component" value="Chromosome VIII"/>
</dbReference>
<sequence>MLRRKATKIEVKLDDKEELEESRTSNLWAGHILRRITTSFAKQMEVEVKLRLPDSAAHRKVLSLLSPFHTKTHHQRNSFYDGAAGELSSRRAVLRLRFYENSQPLKCFICLKAKAVIVDGVSRVEEDEEEVDFEVGLQCLEDATKLVDVDSRVARRAREEFGVKAGFVGLGGFRNVRNVYERMRLSTHIRRCQSLRLFGLESCLSNYCHVGGCLLIPVKKQKVDAAINQAF</sequence>
<protein>
    <recommendedName>
        <fullName evidence="1">CYTH domain-containing protein</fullName>
    </recommendedName>
</protein>
<dbReference type="GO" id="GO:0016887">
    <property type="term" value="F:ATP hydrolysis activity"/>
    <property type="evidence" value="ECO:0007669"/>
    <property type="project" value="EnsemblPlants"/>
</dbReference>
<keyword evidence="3" id="KW-1185">Reference proteome</keyword>
<organism evidence="2 3">
    <name type="scientific">Coffea canephora</name>
    <name type="common">Robusta coffee</name>
    <dbReference type="NCBI Taxonomy" id="49390"/>
    <lineage>
        <taxon>Eukaryota</taxon>
        <taxon>Viridiplantae</taxon>
        <taxon>Streptophyta</taxon>
        <taxon>Embryophyta</taxon>
        <taxon>Tracheophyta</taxon>
        <taxon>Spermatophyta</taxon>
        <taxon>Magnoliopsida</taxon>
        <taxon>eudicotyledons</taxon>
        <taxon>Gunneridae</taxon>
        <taxon>Pentapetalae</taxon>
        <taxon>asterids</taxon>
        <taxon>lamiids</taxon>
        <taxon>Gentianales</taxon>
        <taxon>Rubiaceae</taxon>
        <taxon>Ixoroideae</taxon>
        <taxon>Gardenieae complex</taxon>
        <taxon>Bertiereae - Coffeeae clade</taxon>
        <taxon>Coffeeae</taxon>
        <taxon>Coffea</taxon>
    </lineage>
</organism>
<dbReference type="SUPFAM" id="SSF55154">
    <property type="entry name" value="CYTH-like phosphatases"/>
    <property type="match status" value="1"/>
</dbReference>
<gene>
    <name evidence="2" type="ORF">GSCOC_T00031230001</name>
</gene>